<proteinExistence type="predicted"/>
<evidence type="ECO:0000256" key="1">
    <source>
        <dbReference type="SAM" id="MobiDB-lite"/>
    </source>
</evidence>
<reference evidence="2 3" key="1">
    <citation type="submission" date="2021-01" db="EMBL/GenBank/DDBJ databases">
        <title>Whole genome shotgun sequence of Asanoa iriomotensis NBRC 100142.</title>
        <authorList>
            <person name="Komaki H."/>
            <person name="Tamura T."/>
        </authorList>
    </citation>
    <scope>NUCLEOTIDE SEQUENCE [LARGE SCALE GENOMIC DNA]</scope>
    <source>
        <strain evidence="2 3">NBRC 100142</strain>
    </source>
</reference>
<organism evidence="2 3">
    <name type="scientific">Asanoa iriomotensis</name>
    <dbReference type="NCBI Taxonomy" id="234613"/>
    <lineage>
        <taxon>Bacteria</taxon>
        <taxon>Bacillati</taxon>
        <taxon>Actinomycetota</taxon>
        <taxon>Actinomycetes</taxon>
        <taxon>Micromonosporales</taxon>
        <taxon>Micromonosporaceae</taxon>
        <taxon>Asanoa</taxon>
    </lineage>
</organism>
<dbReference type="RefSeq" id="WP_203708314.1">
    <property type="nucleotide sequence ID" value="NZ_BAAALU010000018.1"/>
</dbReference>
<keyword evidence="3" id="KW-1185">Reference proteome</keyword>
<name>A0ABQ4CFE1_9ACTN</name>
<protein>
    <submittedName>
        <fullName evidence="2">Uncharacterized protein</fullName>
    </submittedName>
</protein>
<evidence type="ECO:0000313" key="2">
    <source>
        <dbReference type="EMBL" id="GIF61498.1"/>
    </source>
</evidence>
<comment type="caution">
    <text evidence="2">The sequence shown here is derived from an EMBL/GenBank/DDBJ whole genome shotgun (WGS) entry which is preliminary data.</text>
</comment>
<feature type="region of interest" description="Disordered" evidence="1">
    <location>
        <begin position="147"/>
        <end position="167"/>
    </location>
</feature>
<feature type="compositionally biased region" description="Pro residues" evidence="1">
    <location>
        <begin position="152"/>
        <end position="162"/>
    </location>
</feature>
<accession>A0ABQ4CFE1</accession>
<evidence type="ECO:0000313" key="3">
    <source>
        <dbReference type="Proteomes" id="UP000624325"/>
    </source>
</evidence>
<dbReference type="EMBL" id="BONC01000108">
    <property type="protein sequence ID" value="GIF61498.1"/>
    <property type="molecule type" value="Genomic_DNA"/>
</dbReference>
<dbReference type="Proteomes" id="UP000624325">
    <property type="component" value="Unassembled WGS sequence"/>
</dbReference>
<sequence length="313" mass="34507">MWKVTIPSPYGGEPSIYWVAADSAAEAETTARHQAGDGITAQSPVRVEHADTVDLVDEIWPRPRLVDGIRVFTFDDSRTAYDQTQVRDDLHDGDVLHIPSENVAGFLMRAWPIAVSPNRGALHGLTDPDDLVIDGIDYRPSARVAQTLLDPPEAPSPPPTRPPLTRGLRQAAGTWTVTIAGSERHDGEGPYIWVVDAPDATSAAAVAEHHHQTSQEDTDTVVRSVEPGAPTADYPWAYNDLRGIPSRTVVLAPEHIRQFARIRLACKRRDRFLDSIDIPGYIFTDAEADDLTDMNEHIVTLVRQLIDEFSTDS</sequence>
<gene>
    <name evidence="2" type="ORF">Air01nite_75930</name>
</gene>